<feature type="domain" description="SLH" evidence="5">
    <location>
        <begin position="1527"/>
        <end position="1585"/>
    </location>
</feature>
<feature type="domain" description="SLH" evidence="5">
    <location>
        <begin position="1402"/>
        <end position="1461"/>
    </location>
</feature>
<protein>
    <submittedName>
        <fullName evidence="6">Putative repeat protein (TIGR02543 family)</fullName>
    </submittedName>
</protein>
<dbReference type="EMBL" id="QEKK01000003">
    <property type="protein sequence ID" value="PVY58984.1"/>
    <property type="molecule type" value="Genomic_DNA"/>
</dbReference>
<accession>A0A2U1CDI5</accession>
<evidence type="ECO:0000256" key="4">
    <source>
        <dbReference type="SAM" id="SignalP"/>
    </source>
</evidence>
<dbReference type="InterPro" id="IPR051465">
    <property type="entry name" value="Cell_Envelope_Struct_Comp"/>
</dbReference>
<proteinExistence type="predicted"/>
<dbReference type="InterPro" id="IPR013378">
    <property type="entry name" value="InlB-like_B-rpt"/>
</dbReference>
<dbReference type="GO" id="GO:0030313">
    <property type="term" value="C:cell envelope"/>
    <property type="evidence" value="ECO:0007669"/>
    <property type="project" value="UniProtKB-SubCell"/>
</dbReference>
<comment type="subcellular location">
    <subcellularLocation>
        <location evidence="1">Cell envelope</location>
    </subcellularLocation>
</comment>
<dbReference type="NCBIfam" id="TIGR02543">
    <property type="entry name" value="List_Bact_rpt"/>
    <property type="match status" value="1"/>
</dbReference>
<sequence length="1585" mass="169649">MKRRLLSLFLALTLLLSLCAPTAWAQEPTSEQIKFVIDLTGYTGEVDNGLQYRPSGSNSFTPISITPGQKNEFFLSTGDSLSPGNSQLTFTTQTVKEWRVSVTGLDDFENYLLTDDSTGKQTLYYKKTTSVSSNSYQLCSVEGNVFTLHWIPRGVSRIFGEAYWGKGGQTVKITPTFMTSQYSLTAAPDDSVKGSVSATVTGTDVYTLRATPGEGYSFDYWRNGAYDAYPDDPVYQIRENPYTTPALTQDARYTAYFRKSHTPTVSASPAEAGTVSAKQLREDTWRLSASDGEMGYTFQCWNRDGYAQDDPVYRLTNQIVEVTLDGDAAYTAYYAPKQVTGVAITGAGWGGNYGSDAGDLPIYAGTRATVSVQIASNTSIYRLPNSHLAVYAGDQAAVEAGTAALLGQEDSGESGLGSTISVAVWPQGVERITAVAWTDGFEKHYDTMAVKTAAVDALDLTWLSSPQAYRTSAGSAINHPAFTDVAAFVDRQTGQPALYAAGLGGVFKLDYGGKTDLVPMAGLEDLGNGGDNSSYCSYVLGVGGPDAETLTAFVKVAQLNDWGGADRTYELRRYDAAQGSWITVEGSQMPTTVSWPGDDWDYPVLVLDGDDVWTGRAHWDGAEWTNHDYHFTAFFQGEDGAAYATNQDTWAQYSSYRYDDGAWTKLEDLPGALVGASPDGKLLVGLGTWQYGGLWTEGYAVVEDGKTTASYPAVSYSALGGYWTPAGCTVSNQTLAPAAIGFGGDGAVYAAVNILSSGSYLLRAGEAGWQPMDTSEAFDAAGASDAYTRPTAISRITAAAEGVTLFYGTDGAMYLQTADFTITFHSNGGSDVAPVTGQAWSAVSVPRPTRDGYTFAGWYYDNDTFEKPWSETVIPASNLDLYAKWTKSGSVIDPDKDPYHEDRQKALAQLDEALNRMDRKDYSEDNWKTILLEYENGVYAIGVAKPKPVSDDIDDVNQAIYNTIYKALNAAINRMNAVPVQSVGNITVAVSVDANTIGLGYLVRPTLVTVPKYTRASVVLTDLLTANGYRWENTGTIESSFYLAQIKPVDQTDAKPADFLLELKDFTFNEDDKKDKKLGEFDYNSWSGWMYSTGDSDNDDYPSFPGVGASEYRMIDGEVMRWQFTCYGYGADLNADNSAWGTASVVPELGNKSALTWEVAALRKETKDAELEKDENFVKAIAVLENPAATQSEIDAAYQALTGQGGGGSGGGGGSAITTQPSVTVDESGEAKVEISAEDMAAIVERTKEDNAERIIIDPDVDGAPNKITVVLPKESVASIAKDTKAALVVKAGAADVTVPTAALSDLAGRDGKTVSISAETLKDKSGKATGQVRVEVKSGDTVVEQLAGGVTVSLTVSDPTSGTVLMLITDEGAKIIKKSSLDGKTLTAKLDGSCTLMVKDNSKTFSDVPDNYWGKDAIAFVTARELFNGISDDQFAPAAPMTRAMLVTVLHRLEDTPAAKADAAFPDVDAAAWYADAVAWASGNGIVTGTGSGFEPDGQITREQLATILYRYADFLGLDTSAAGALSQFSDGDKVSAWAEEAMQWAVGSGLLTGKGNGTVDPTGNATRAEVAAILQRMVAMMVK</sequence>
<dbReference type="InterPro" id="IPR044060">
    <property type="entry name" value="Bacterial_rp_domain"/>
</dbReference>
<evidence type="ECO:0000313" key="7">
    <source>
        <dbReference type="Proteomes" id="UP000245778"/>
    </source>
</evidence>
<keyword evidence="4" id="KW-0732">Signal</keyword>
<gene>
    <name evidence="6" type="ORF">C7373_103275</name>
</gene>
<feature type="domain" description="SLH" evidence="5">
    <location>
        <begin position="1462"/>
        <end position="1524"/>
    </location>
</feature>
<evidence type="ECO:0000256" key="1">
    <source>
        <dbReference type="ARBA" id="ARBA00004196"/>
    </source>
</evidence>
<reference evidence="6 7" key="1">
    <citation type="submission" date="2018-04" db="EMBL/GenBank/DDBJ databases">
        <title>Genomic Encyclopedia of Type Strains, Phase IV (KMG-IV): sequencing the most valuable type-strain genomes for metagenomic binning, comparative biology and taxonomic classification.</title>
        <authorList>
            <person name="Goeker M."/>
        </authorList>
    </citation>
    <scope>NUCLEOTIDE SEQUENCE [LARGE SCALE GENOMIC DNA]</scope>
    <source>
        <strain evidence="6 7">DSM 26588</strain>
    </source>
</reference>
<keyword evidence="2" id="KW-0677">Repeat</keyword>
<feature type="region of interest" description="Disordered" evidence="3">
    <location>
        <begin position="1205"/>
        <end position="1224"/>
    </location>
</feature>
<dbReference type="RefSeq" id="WP_116721892.1">
    <property type="nucleotide sequence ID" value="NZ_CP011524.1"/>
</dbReference>
<dbReference type="Proteomes" id="UP000245778">
    <property type="component" value="Unassembled WGS sequence"/>
</dbReference>
<dbReference type="Pfam" id="PF09479">
    <property type="entry name" value="Flg_new"/>
    <property type="match status" value="1"/>
</dbReference>
<dbReference type="Pfam" id="PF18998">
    <property type="entry name" value="Flg_new_2"/>
    <property type="match status" value="1"/>
</dbReference>
<comment type="caution">
    <text evidence="6">The sequence shown here is derived from an EMBL/GenBank/DDBJ whole genome shotgun (WGS) entry which is preliminary data.</text>
</comment>
<evidence type="ECO:0000313" key="6">
    <source>
        <dbReference type="EMBL" id="PVY58984.1"/>
    </source>
</evidence>
<dbReference type="GeneID" id="93229936"/>
<dbReference type="OrthoDB" id="1938099at2"/>
<dbReference type="Gene3D" id="2.60.40.4270">
    <property type="entry name" value="Listeria-Bacteroides repeat domain"/>
    <property type="match status" value="1"/>
</dbReference>
<dbReference type="InterPro" id="IPR042229">
    <property type="entry name" value="Listeria/Bacterioides_rpt_sf"/>
</dbReference>
<dbReference type="PANTHER" id="PTHR43308:SF5">
    <property type="entry name" value="S-LAYER PROTEIN _ PEPTIDOGLYCAN ENDO-BETA-N-ACETYLGLUCOSAMINIDASE"/>
    <property type="match status" value="1"/>
</dbReference>
<dbReference type="PROSITE" id="PS51272">
    <property type="entry name" value="SLH"/>
    <property type="match status" value="3"/>
</dbReference>
<evidence type="ECO:0000259" key="5">
    <source>
        <dbReference type="PROSITE" id="PS51272"/>
    </source>
</evidence>
<feature type="chain" id="PRO_5015614326" evidence="4">
    <location>
        <begin position="26"/>
        <end position="1585"/>
    </location>
</feature>
<organism evidence="6 7">
    <name type="scientific">Intestinimonas butyriciproducens</name>
    <dbReference type="NCBI Taxonomy" id="1297617"/>
    <lineage>
        <taxon>Bacteria</taxon>
        <taxon>Bacillati</taxon>
        <taxon>Bacillota</taxon>
        <taxon>Clostridia</taxon>
        <taxon>Eubacteriales</taxon>
        <taxon>Intestinimonas</taxon>
    </lineage>
</organism>
<evidence type="ECO:0000256" key="2">
    <source>
        <dbReference type="ARBA" id="ARBA00022737"/>
    </source>
</evidence>
<dbReference type="InterPro" id="IPR001119">
    <property type="entry name" value="SLH_dom"/>
</dbReference>
<feature type="compositionally biased region" description="Gly residues" evidence="3">
    <location>
        <begin position="1205"/>
        <end position="1215"/>
    </location>
</feature>
<name>A0A2U1CDI5_9FIRM</name>
<dbReference type="Pfam" id="PF00395">
    <property type="entry name" value="SLH"/>
    <property type="match status" value="3"/>
</dbReference>
<dbReference type="PANTHER" id="PTHR43308">
    <property type="entry name" value="OUTER MEMBRANE PROTEIN ALPHA-RELATED"/>
    <property type="match status" value="1"/>
</dbReference>
<evidence type="ECO:0000256" key="3">
    <source>
        <dbReference type="SAM" id="MobiDB-lite"/>
    </source>
</evidence>
<feature type="signal peptide" evidence="4">
    <location>
        <begin position="1"/>
        <end position="25"/>
    </location>
</feature>